<dbReference type="CDD" id="cd06685">
    <property type="entry name" value="PDZ7_GRIP1-2-like"/>
    <property type="match status" value="1"/>
</dbReference>
<dbReference type="PROSITE" id="PS50106">
    <property type="entry name" value="PDZ"/>
    <property type="match status" value="6"/>
</dbReference>
<dbReference type="InterPro" id="IPR036034">
    <property type="entry name" value="PDZ_sf"/>
</dbReference>
<gene>
    <name evidence="6" type="ORF">CLODIP_2_CD09978</name>
</gene>
<keyword evidence="2" id="KW-0963">Cytoplasm</keyword>
<feature type="domain" description="PDZ" evidence="5">
    <location>
        <begin position="727"/>
        <end position="808"/>
    </location>
</feature>
<dbReference type="Proteomes" id="UP000494165">
    <property type="component" value="Unassembled WGS sequence"/>
</dbReference>
<dbReference type="SUPFAM" id="SSF50156">
    <property type="entry name" value="PDZ domain-like"/>
    <property type="match status" value="6"/>
</dbReference>
<reference evidence="6 7" key="1">
    <citation type="submission" date="2020-04" db="EMBL/GenBank/DDBJ databases">
        <authorList>
            <person name="Alioto T."/>
            <person name="Alioto T."/>
            <person name="Gomez Garrido J."/>
        </authorList>
    </citation>
    <scope>NUCLEOTIDE SEQUENCE [LARGE SCALE GENOMIC DNA]</scope>
</reference>
<evidence type="ECO:0000256" key="4">
    <source>
        <dbReference type="SAM" id="MobiDB-lite"/>
    </source>
</evidence>
<evidence type="ECO:0000313" key="6">
    <source>
        <dbReference type="EMBL" id="CAB3363783.1"/>
    </source>
</evidence>
<feature type="domain" description="PDZ" evidence="5">
    <location>
        <begin position="230"/>
        <end position="308"/>
    </location>
</feature>
<dbReference type="InterPro" id="IPR001478">
    <property type="entry name" value="PDZ"/>
</dbReference>
<feature type="domain" description="PDZ" evidence="5">
    <location>
        <begin position="378"/>
        <end position="456"/>
    </location>
</feature>
<sequence length="830" mass="90004">MASSSNSSEWASKPSWVSSASEHSLPRRVLRAMRRWNPRSCRALPSIGNQQESAVPANSPLDLDMEYLDKKRNDFESRAELEEDDYPPYWPPRMPLIALSSNQFITTLTIPIDKKIGAICTRKVEVAMHRDEDGNLGFNLRYGPKSNDLTERKALVITKVKPGGPAFRSGCIRIGDRLVAVEGVSLQGMSLRKAQETLRSKEGFSLTKLTLEVDVVQPAVRTLSRKGPILVELHKMGGDHSLGISMCVDKGIVVAAIQPGSVAYRSGTLHVGDQIIAVNGCEVNSETEVLHLIGTSPTVFHMEVMPGRREGSAKSLKPPSSPTSSNYRLGSTSTLNSSIGTLKSNKFTKSESTSTLHERSLRSRSHSHNSVSHLETLAVTLHTASQPCGITLEGSWPPVIADIEPGSPADLCGCLQPGDRILIINQTRCDCLAGSEASALLSQSSPILKLHIQFEVLEAVVPSSGVFYVKLARSGTSDLGISVSPMKMPGNAPIISKIRRGSVAHRSGALQCGDQLLEICGSRPGTQEEVIRVLQLATRQEVISLKILKCVRSRSSFANNNQLIEKNTQVYTVDLIRMGGPLGLTISGAEQRDMPITISAMKTGGLADSTGQLSVGDKLLSINGYNLNGCKLSEAYEILQNAKDTVTLQVARSDMSSAASVRTLGLSTCSTSWKSSTESDLSTMEQSEDGDCVLHSLNGRPEFKSKLTNSSSQGSIATSSCLSDVNKVTLYKDNVYEDFGFSISDGLYNKGVYVNRIREGGPADKILQHFDRILQVNKINTQDYDCCLTVPIIAKAGDKIELVIARNPFAMVLNKTEEDEWVADKPNSMP</sequence>
<feature type="region of interest" description="Disordered" evidence="4">
    <location>
        <begin position="1"/>
        <end position="25"/>
    </location>
</feature>
<dbReference type="FunFam" id="2.30.42.10:FF:000035">
    <property type="entry name" value="Glutamate receptor interacting protein 1"/>
    <property type="match status" value="1"/>
</dbReference>
<dbReference type="OrthoDB" id="75502at2759"/>
<keyword evidence="3" id="KW-0677">Repeat</keyword>
<organism evidence="6 7">
    <name type="scientific">Cloeon dipterum</name>
    <dbReference type="NCBI Taxonomy" id="197152"/>
    <lineage>
        <taxon>Eukaryota</taxon>
        <taxon>Metazoa</taxon>
        <taxon>Ecdysozoa</taxon>
        <taxon>Arthropoda</taxon>
        <taxon>Hexapoda</taxon>
        <taxon>Insecta</taxon>
        <taxon>Pterygota</taxon>
        <taxon>Palaeoptera</taxon>
        <taxon>Ephemeroptera</taxon>
        <taxon>Pisciforma</taxon>
        <taxon>Baetidae</taxon>
        <taxon>Cloeon</taxon>
    </lineage>
</organism>
<dbReference type="AlphaFoldDB" id="A0A8S1C3F0"/>
<dbReference type="GO" id="GO:0005737">
    <property type="term" value="C:cytoplasm"/>
    <property type="evidence" value="ECO:0007669"/>
    <property type="project" value="UniProtKB-SubCell"/>
</dbReference>
<evidence type="ECO:0000256" key="3">
    <source>
        <dbReference type="ARBA" id="ARBA00022737"/>
    </source>
</evidence>
<feature type="compositionally biased region" description="Polar residues" evidence="4">
    <location>
        <begin position="326"/>
        <end position="351"/>
    </location>
</feature>
<evidence type="ECO:0000256" key="2">
    <source>
        <dbReference type="ARBA" id="ARBA00022490"/>
    </source>
</evidence>
<comment type="subcellular location">
    <subcellularLocation>
        <location evidence="1">Cytoplasm</location>
    </subcellularLocation>
</comment>
<accession>A0A8S1C3F0</accession>
<dbReference type="InterPro" id="IPR043545">
    <property type="entry name" value="GRIP1/2"/>
</dbReference>
<dbReference type="Gene3D" id="2.30.42.10">
    <property type="match status" value="6"/>
</dbReference>
<proteinExistence type="predicted"/>
<dbReference type="Pfam" id="PF00595">
    <property type="entry name" value="PDZ"/>
    <property type="match status" value="5"/>
</dbReference>
<evidence type="ECO:0000313" key="7">
    <source>
        <dbReference type="Proteomes" id="UP000494165"/>
    </source>
</evidence>
<keyword evidence="7" id="KW-1185">Reference proteome</keyword>
<feature type="region of interest" description="Disordered" evidence="4">
    <location>
        <begin position="308"/>
        <end position="369"/>
    </location>
</feature>
<feature type="compositionally biased region" description="Low complexity" evidence="4">
    <location>
        <begin position="1"/>
        <end position="15"/>
    </location>
</feature>
<feature type="domain" description="PDZ" evidence="5">
    <location>
        <begin position="468"/>
        <end position="549"/>
    </location>
</feature>
<dbReference type="EMBL" id="CADEPI010000013">
    <property type="protein sequence ID" value="CAB3363783.1"/>
    <property type="molecule type" value="Genomic_DNA"/>
</dbReference>
<feature type="domain" description="PDZ" evidence="5">
    <location>
        <begin position="125"/>
        <end position="200"/>
    </location>
</feature>
<dbReference type="Pfam" id="PF17820">
    <property type="entry name" value="PDZ_6"/>
    <property type="match status" value="1"/>
</dbReference>
<protein>
    <recommendedName>
        <fullName evidence="5">PDZ domain-containing protein</fullName>
    </recommendedName>
</protein>
<dbReference type="InterPro" id="IPR041489">
    <property type="entry name" value="PDZ_6"/>
</dbReference>
<name>A0A8S1C3F0_9INSE</name>
<dbReference type="CDD" id="cd00136">
    <property type="entry name" value="PDZ_canonical"/>
    <property type="match status" value="1"/>
</dbReference>
<dbReference type="PANTHER" id="PTHR46227">
    <property type="entry name" value="GLUTAMATE RECEPTOR-INTERACTING PROTEIN GRIP"/>
    <property type="match status" value="1"/>
</dbReference>
<dbReference type="PANTHER" id="PTHR46227:SF2">
    <property type="entry name" value="FI03335P"/>
    <property type="match status" value="1"/>
</dbReference>
<dbReference type="SMART" id="SM00228">
    <property type="entry name" value="PDZ"/>
    <property type="match status" value="6"/>
</dbReference>
<feature type="domain" description="PDZ" evidence="5">
    <location>
        <begin position="572"/>
        <end position="654"/>
    </location>
</feature>
<evidence type="ECO:0000259" key="5">
    <source>
        <dbReference type="PROSITE" id="PS50106"/>
    </source>
</evidence>
<evidence type="ECO:0000256" key="1">
    <source>
        <dbReference type="ARBA" id="ARBA00004496"/>
    </source>
</evidence>
<comment type="caution">
    <text evidence="6">The sequence shown here is derived from an EMBL/GenBank/DDBJ whole genome shotgun (WGS) entry which is preliminary data.</text>
</comment>
<feature type="compositionally biased region" description="Low complexity" evidence="4">
    <location>
        <begin position="313"/>
        <end position="325"/>
    </location>
</feature>
<dbReference type="GO" id="GO:0098887">
    <property type="term" value="P:neurotransmitter receptor transport, endosome to postsynaptic membrane"/>
    <property type="evidence" value="ECO:0007669"/>
    <property type="project" value="TreeGrafter"/>
</dbReference>